<proteinExistence type="predicted"/>
<comment type="subcellular location">
    <subcellularLocation>
        <location evidence="1">Cell membrane</location>
        <topology evidence="1">Multi-pass membrane protein</topology>
    </subcellularLocation>
</comment>
<dbReference type="AlphaFoldDB" id="A0A1H1YAX1"/>
<dbReference type="InterPro" id="IPR036259">
    <property type="entry name" value="MFS_trans_sf"/>
</dbReference>
<evidence type="ECO:0000256" key="5">
    <source>
        <dbReference type="SAM" id="MobiDB-lite"/>
    </source>
</evidence>
<sequence>MTRDAFPAAPGDSESLEPKGLEPDAGGQPWLSEAERRALRKRTPDSAIVFALAFTGIVVSFMMTLVTPLLPELPHLLHVSTPDAMWVVTATLLSAAIITPIGGSLGDLYGKRRILLILLAAVVLGSVIAAFSSTLIPLVIGRVLQGAGLGAIPLGISILRDVLHRDRLGKAVALVSATLGIGGAVGLPVSAVIAQYLDWHMLFWLSGVLAAAGFVLVYTLVPVSTLRTGGRFDAPGAIGLALALSGILLAVTKGNEWGWLSPLTLGFGTAGVAILAVWVLYQLRTRHPLIDIRVATRRTVLLTNLTSVMVGFAFFSSAVALPMLLETPTGTGVGLGQSMLVASLCLMPSGLVMWAMSGTAARLTAARGARVSLLLGITIIAVAYALALLLMTEVWHTLLVATAVGFGVGFAYAAMPTLIMGAVPSSETAASNGLNSVMRTLGSTAASAVIGLVLATNLVTVGDLTTPSTLGFQLSFAISAAAGVLGIVLTLFIPRRQAQYGAAALPE</sequence>
<dbReference type="SUPFAM" id="SSF103473">
    <property type="entry name" value="MFS general substrate transporter"/>
    <property type="match status" value="1"/>
</dbReference>
<evidence type="ECO:0000256" key="1">
    <source>
        <dbReference type="ARBA" id="ARBA00004651"/>
    </source>
</evidence>
<feature type="transmembrane region" description="Helical" evidence="6">
    <location>
        <begin position="84"/>
        <end position="102"/>
    </location>
</feature>
<keyword evidence="4 6" id="KW-0472">Membrane</keyword>
<gene>
    <name evidence="8" type="ORF">SAMN04489834_3027</name>
</gene>
<dbReference type="InterPro" id="IPR020846">
    <property type="entry name" value="MFS_dom"/>
</dbReference>
<dbReference type="OrthoDB" id="4484751at2"/>
<dbReference type="EMBL" id="LT629742">
    <property type="protein sequence ID" value="SDT18593.1"/>
    <property type="molecule type" value="Genomic_DNA"/>
</dbReference>
<feature type="transmembrane region" description="Helical" evidence="6">
    <location>
        <begin position="139"/>
        <end position="159"/>
    </location>
</feature>
<dbReference type="PANTHER" id="PTHR42718:SF35">
    <property type="entry name" value="BLL0718 PROTEIN"/>
    <property type="match status" value="1"/>
</dbReference>
<feature type="transmembrane region" description="Helical" evidence="6">
    <location>
        <begin position="171"/>
        <end position="196"/>
    </location>
</feature>
<feature type="transmembrane region" description="Helical" evidence="6">
    <location>
        <begin position="114"/>
        <end position="133"/>
    </location>
</feature>
<dbReference type="STRING" id="412690.SAMN04489834_3027"/>
<name>A0A1H1YAX1_9MICO</name>
<protein>
    <submittedName>
        <fullName evidence="8">Major Facilitator Superfamily protein</fullName>
    </submittedName>
</protein>
<evidence type="ECO:0000256" key="2">
    <source>
        <dbReference type="ARBA" id="ARBA00022692"/>
    </source>
</evidence>
<dbReference type="GO" id="GO:0005886">
    <property type="term" value="C:plasma membrane"/>
    <property type="evidence" value="ECO:0007669"/>
    <property type="project" value="UniProtKB-SubCell"/>
</dbReference>
<evidence type="ECO:0000313" key="8">
    <source>
        <dbReference type="EMBL" id="SDT18593.1"/>
    </source>
</evidence>
<feature type="transmembrane region" description="Helical" evidence="6">
    <location>
        <begin position="46"/>
        <end position="64"/>
    </location>
</feature>
<organism evidence="8 9">
    <name type="scientific">Microterricola viridarii</name>
    <dbReference type="NCBI Taxonomy" id="412690"/>
    <lineage>
        <taxon>Bacteria</taxon>
        <taxon>Bacillati</taxon>
        <taxon>Actinomycetota</taxon>
        <taxon>Actinomycetes</taxon>
        <taxon>Micrococcales</taxon>
        <taxon>Microbacteriaceae</taxon>
        <taxon>Microterricola</taxon>
    </lineage>
</organism>
<feature type="transmembrane region" description="Helical" evidence="6">
    <location>
        <begin position="301"/>
        <end position="325"/>
    </location>
</feature>
<dbReference type="RefSeq" id="WP_083364775.1">
    <property type="nucleotide sequence ID" value="NZ_LT629742.1"/>
</dbReference>
<dbReference type="Proteomes" id="UP000181956">
    <property type="component" value="Chromosome I"/>
</dbReference>
<keyword evidence="3 6" id="KW-1133">Transmembrane helix</keyword>
<feature type="transmembrane region" description="Helical" evidence="6">
    <location>
        <begin position="337"/>
        <end position="356"/>
    </location>
</feature>
<dbReference type="CDD" id="cd17504">
    <property type="entry name" value="MFS_MMR_MDR_like"/>
    <property type="match status" value="1"/>
</dbReference>
<keyword evidence="9" id="KW-1185">Reference proteome</keyword>
<dbReference type="InterPro" id="IPR011701">
    <property type="entry name" value="MFS"/>
</dbReference>
<evidence type="ECO:0000313" key="9">
    <source>
        <dbReference type="Proteomes" id="UP000181956"/>
    </source>
</evidence>
<evidence type="ECO:0000259" key="7">
    <source>
        <dbReference type="PROSITE" id="PS50850"/>
    </source>
</evidence>
<reference evidence="9" key="1">
    <citation type="submission" date="2016-10" db="EMBL/GenBank/DDBJ databases">
        <authorList>
            <person name="Varghese N."/>
            <person name="Submissions S."/>
        </authorList>
    </citation>
    <scope>NUCLEOTIDE SEQUENCE [LARGE SCALE GENOMIC DNA]</scope>
    <source>
        <strain evidence="9">DSM 21772</strain>
    </source>
</reference>
<feature type="transmembrane region" description="Helical" evidence="6">
    <location>
        <begin position="472"/>
        <end position="493"/>
    </location>
</feature>
<evidence type="ECO:0000256" key="3">
    <source>
        <dbReference type="ARBA" id="ARBA00022989"/>
    </source>
</evidence>
<dbReference type="Pfam" id="PF07690">
    <property type="entry name" value="MFS_1"/>
    <property type="match status" value="1"/>
</dbReference>
<feature type="transmembrane region" description="Helical" evidence="6">
    <location>
        <begin position="397"/>
        <end position="419"/>
    </location>
</feature>
<dbReference type="PANTHER" id="PTHR42718">
    <property type="entry name" value="MAJOR FACILITATOR SUPERFAMILY MULTIDRUG TRANSPORTER MFSC"/>
    <property type="match status" value="1"/>
</dbReference>
<feature type="domain" description="Major facilitator superfamily (MFS) profile" evidence="7">
    <location>
        <begin position="48"/>
        <end position="498"/>
    </location>
</feature>
<feature type="transmembrane region" description="Helical" evidence="6">
    <location>
        <begin position="368"/>
        <end position="391"/>
    </location>
</feature>
<feature type="transmembrane region" description="Helical" evidence="6">
    <location>
        <begin position="202"/>
        <end position="220"/>
    </location>
</feature>
<keyword evidence="2 6" id="KW-0812">Transmembrane</keyword>
<evidence type="ECO:0000256" key="4">
    <source>
        <dbReference type="ARBA" id="ARBA00023136"/>
    </source>
</evidence>
<evidence type="ECO:0000256" key="6">
    <source>
        <dbReference type="SAM" id="Phobius"/>
    </source>
</evidence>
<accession>A0A1H1YAX1</accession>
<feature type="transmembrane region" description="Helical" evidence="6">
    <location>
        <begin position="440"/>
        <end position="460"/>
    </location>
</feature>
<dbReference type="PROSITE" id="PS50850">
    <property type="entry name" value="MFS"/>
    <property type="match status" value="1"/>
</dbReference>
<feature type="transmembrane region" description="Helical" evidence="6">
    <location>
        <begin position="257"/>
        <end position="281"/>
    </location>
</feature>
<feature type="region of interest" description="Disordered" evidence="5">
    <location>
        <begin position="1"/>
        <end position="28"/>
    </location>
</feature>
<dbReference type="Gene3D" id="1.20.1250.20">
    <property type="entry name" value="MFS general substrate transporter like domains"/>
    <property type="match status" value="2"/>
</dbReference>
<dbReference type="GO" id="GO:0022857">
    <property type="term" value="F:transmembrane transporter activity"/>
    <property type="evidence" value="ECO:0007669"/>
    <property type="project" value="InterPro"/>
</dbReference>
<feature type="transmembrane region" description="Helical" evidence="6">
    <location>
        <begin position="232"/>
        <end position="251"/>
    </location>
</feature>